<sequence>MVRLVSVSLIEASCRAVVRLRKKRITPIRMCDSLQQSALLLEQSLNDDSGGIFPFTI</sequence>
<evidence type="ECO:0000313" key="2">
    <source>
        <dbReference type="Proteomes" id="UP001519294"/>
    </source>
</evidence>
<evidence type="ECO:0000313" key="1">
    <source>
        <dbReference type="EMBL" id="MBP2258433.1"/>
    </source>
</evidence>
<gene>
    <name evidence="1" type="ORF">J2Z81_002416</name>
</gene>
<reference evidence="1 2" key="1">
    <citation type="submission" date="2021-03" db="EMBL/GenBank/DDBJ databases">
        <title>Genomic Encyclopedia of Type Strains, Phase IV (KMG-IV): sequencing the most valuable type-strain genomes for metagenomic binning, comparative biology and taxonomic classification.</title>
        <authorList>
            <person name="Goeker M."/>
        </authorList>
    </citation>
    <scope>NUCLEOTIDE SEQUENCE [LARGE SCALE GENOMIC DNA]</scope>
    <source>
        <strain evidence="1 2">DSM 25790</strain>
    </source>
</reference>
<keyword evidence="2" id="KW-1185">Reference proteome</keyword>
<protein>
    <submittedName>
        <fullName evidence="1">Uncharacterized protein</fullName>
    </submittedName>
</protein>
<accession>A0ABS4SA98</accession>
<dbReference type="EMBL" id="JAGIKX010000026">
    <property type="protein sequence ID" value="MBP2258433.1"/>
    <property type="molecule type" value="Genomic_DNA"/>
</dbReference>
<comment type="caution">
    <text evidence="1">The sequence shown here is derived from an EMBL/GenBank/DDBJ whole genome shotgun (WGS) entry which is preliminary data.</text>
</comment>
<dbReference type="Proteomes" id="UP001519294">
    <property type="component" value="Unassembled WGS sequence"/>
</dbReference>
<proteinExistence type="predicted"/>
<name>A0ABS4SA98_9BACI</name>
<dbReference type="RefSeq" id="WP_156947663.1">
    <property type="nucleotide sequence ID" value="NZ_JBHTJY010000058.1"/>
</dbReference>
<organism evidence="1 2">
    <name type="scientific">Virgibacillus alimentarius</name>
    <dbReference type="NCBI Taxonomy" id="698769"/>
    <lineage>
        <taxon>Bacteria</taxon>
        <taxon>Bacillati</taxon>
        <taxon>Bacillota</taxon>
        <taxon>Bacilli</taxon>
        <taxon>Bacillales</taxon>
        <taxon>Bacillaceae</taxon>
        <taxon>Virgibacillus</taxon>
    </lineage>
</organism>